<dbReference type="OrthoDB" id="7462577at2759"/>
<evidence type="ECO:0000256" key="7">
    <source>
        <dbReference type="ARBA" id="ARBA00022801"/>
    </source>
</evidence>
<name>A0A226DFZ7_FOLCA</name>
<dbReference type="Gene3D" id="3.30.420.10">
    <property type="entry name" value="Ribonuclease H-like superfamily/Ribonuclease H"/>
    <property type="match status" value="1"/>
</dbReference>
<dbReference type="NCBIfam" id="TIGR00729">
    <property type="entry name" value="ribonuclease HII"/>
    <property type="match status" value="1"/>
</dbReference>
<dbReference type="GO" id="GO:0046872">
    <property type="term" value="F:metal ion binding"/>
    <property type="evidence" value="ECO:0007669"/>
    <property type="project" value="UniProtKB-KW"/>
</dbReference>
<proteinExistence type="inferred from homology"/>
<dbReference type="CDD" id="cd07181">
    <property type="entry name" value="RNase_HII_eukaryota_like"/>
    <property type="match status" value="1"/>
</dbReference>
<dbReference type="InterPro" id="IPR004649">
    <property type="entry name" value="RNase_H2_suA"/>
</dbReference>
<sequence length="372" mass="42048">MICWFFIFMRQRDCMADYEMDGDDGNKDDVEIVGEAKKRNGLAVFREALDEFAKNRDQDVTVYSEVPKKCKVTTCYVGIDEAGRGPVLGPMVYGIFAAVEDTDAISAKIKKGQSLAKIEECPPVLIDSIKKLNDSKQINEKTRDEVFAQFSDLDHIVYGVKIISPTQISAKSYQRKKISLNEISHNAAIELIQGLIDRGIVIGKVYVDTVGPMEKYQAKLEQLFPELKFKVDKKADSKYKPVSAASVCAKVMRDEALKKWTFGDNCNVKVAQNGWGSDEVTKKFLRANIDPVFGFPNIVRDSWSTASDLLEKRAVKIKWELDEDDAPVQKISKFFVKQPKTEDNTENFPVSVLKPKAQFFSYRSLTQTTKLF</sequence>
<dbReference type="EMBL" id="LNIX01000020">
    <property type="protein sequence ID" value="OXA44133.1"/>
    <property type="molecule type" value="Genomic_DNA"/>
</dbReference>
<dbReference type="InterPro" id="IPR024567">
    <property type="entry name" value="RNase_HII/HIII_dom"/>
</dbReference>
<dbReference type="PROSITE" id="PS51975">
    <property type="entry name" value="RNASE_H_2"/>
    <property type="match status" value="1"/>
</dbReference>
<keyword evidence="7 9" id="KW-0378">Hydrolase</keyword>
<keyword evidence="6 9" id="KW-0255">Endonuclease</keyword>
<dbReference type="InterPro" id="IPR012337">
    <property type="entry name" value="RNaseH-like_sf"/>
</dbReference>
<dbReference type="SUPFAM" id="SSF53098">
    <property type="entry name" value="Ribonuclease H-like"/>
    <property type="match status" value="1"/>
</dbReference>
<evidence type="ECO:0000256" key="3">
    <source>
        <dbReference type="ARBA" id="ARBA00007058"/>
    </source>
</evidence>
<evidence type="ECO:0000256" key="1">
    <source>
        <dbReference type="ARBA" id="ARBA00000077"/>
    </source>
</evidence>
<dbReference type="GO" id="GO:0032299">
    <property type="term" value="C:ribonuclease H2 complex"/>
    <property type="evidence" value="ECO:0007669"/>
    <property type="project" value="TreeGrafter"/>
</dbReference>
<dbReference type="GO" id="GO:0003723">
    <property type="term" value="F:RNA binding"/>
    <property type="evidence" value="ECO:0007669"/>
    <property type="project" value="UniProtKB-UniRule"/>
</dbReference>
<feature type="binding site" evidence="9">
    <location>
        <position position="80"/>
    </location>
    <ligand>
        <name>a divalent metal cation</name>
        <dbReference type="ChEBI" id="CHEBI:60240"/>
    </ligand>
</feature>
<organism evidence="12 13">
    <name type="scientific">Folsomia candida</name>
    <name type="common">Springtail</name>
    <dbReference type="NCBI Taxonomy" id="158441"/>
    <lineage>
        <taxon>Eukaryota</taxon>
        <taxon>Metazoa</taxon>
        <taxon>Ecdysozoa</taxon>
        <taxon>Arthropoda</taxon>
        <taxon>Hexapoda</taxon>
        <taxon>Collembola</taxon>
        <taxon>Entomobryomorpha</taxon>
        <taxon>Isotomoidea</taxon>
        <taxon>Isotomidae</taxon>
        <taxon>Proisotominae</taxon>
        <taxon>Folsomia</taxon>
    </lineage>
</organism>
<evidence type="ECO:0000256" key="6">
    <source>
        <dbReference type="ARBA" id="ARBA00022759"/>
    </source>
</evidence>
<evidence type="ECO:0000259" key="11">
    <source>
        <dbReference type="PROSITE" id="PS51975"/>
    </source>
</evidence>
<dbReference type="GO" id="GO:0043137">
    <property type="term" value="P:DNA replication, removal of RNA primer"/>
    <property type="evidence" value="ECO:0007669"/>
    <property type="project" value="TreeGrafter"/>
</dbReference>
<dbReference type="STRING" id="158441.A0A226DFZ7"/>
<protein>
    <recommendedName>
        <fullName evidence="10">Ribonuclease</fullName>
        <ecNumber evidence="10">3.1.26.4</ecNumber>
    </recommendedName>
</protein>
<evidence type="ECO:0000256" key="4">
    <source>
        <dbReference type="ARBA" id="ARBA00022722"/>
    </source>
</evidence>
<keyword evidence="5 9" id="KW-0479">Metal-binding</keyword>
<keyword evidence="13" id="KW-1185">Reference proteome</keyword>
<dbReference type="AlphaFoldDB" id="A0A226DFZ7"/>
<reference evidence="12 13" key="1">
    <citation type="submission" date="2015-12" db="EMBL/GenBank/DDBJ databases">
        <title>The genome of Folsomia candida.</title>
        <authorList>
            <person name="Faddeeva A."/>
            <person name="Derks M.F."/>
            <person name="Anvar Y."/>
            <person name="Smit S."/>
            <person name="Van Straalen N."/>
            <person name="Roelofs D."/>
        </authorList>
    </citation>
    <scope>NUCLEOTIDE SEQUENCE [LARGE SCALE GENOMIC DNA]</scope>
    <source>
        <strain evidence="12 13">VU population</strain>
        <tissue evidence="12">Whole body</tissue>
    </source>
</reference>
<evidence type="ECO:0000313" key="13">
    <source>
        <dbReference type="Proteomes" id="UP000198287"/>
    </source>
</evidence>
<keyword evidence="4 9" id="KW-0540">Nuclease</keyword>
<dbReference type="GO" id="GO:0004523">
    <property type="term" value="F:RNA-DNA hybrid ribonuclease activity"/>
    <property type="evidence" value="ECO:0007669"/>
    <property type="project" value="UniProtKB-UniRule"/>
</dbReference>
<evidence type="ECO:0000256" key="8">
    <source>
        <dbReference type="ARBA" id="ARBA00024981"/>
    </source>
</evidence>
<dbReference type="PANTHER" id="PTHR10954">
    <property type="entry name" value="RIBONUCLEASE H2 SUBUNIT A"/>
    <property type="match status" value="1"/>
</dbReference>
<dbReference type="PANTHER" id="PTHR10954:SF7">
    <property type="entry name" value="RIBONUCLEASE H2 SUBUNIT A"/>
    <property type="match status" value="1"/>
</dbReference>
<dbReference type="Pfam" id="PF01351">
    <property type="entry name" value="RNase_HII"/>
    <property type="match status" value="1"/>
</dbReference>
<feature type="domain" description="RNase H type-2" evidence="11">
    <location>
        <begin position="74"/>
        <end position="315"/>
    </location>
</feature>
<dbReference type="InterPro" id="IPR023160">
    <property type="entry name" value="RNase_HII_hlx-loop-hlx_cap_dom"/>
</dbReference>
<dbReference type="EC" id="3.1.26.4" evidence="10"/>
<evidence type="ECO:0000313" key="12">
    <source>
        <dbReference type="EMBL" id="OXA44133.1"/>
    </source>
</evidence>
<comment type="cofactor">
    <cofactor evidence="2">
        <name>Mg(2+)</name>
        <dbReference type="ChEBI" id="CHEBI:18420"/>
    </cofactor>
</comment>
<comment type="function">
    <text evidence="8">Catalytic subunit of RNase HII, an endonuclease that specifically degrades the RNA of RNA:DNA hybrids. Participates in DNA replication, possibly by mediating the removal of lagging-strand Okazaki fragment RNA primers during DNA replication. Mediates the excision of single ribonucleotides from DNA:RNA duplexes.</text>
</comment>
<evidence type="ECO:0000256" key="2">
    <source>
        <dbReference type="ARBA" id="ARBA00001946"/>
    </source>
</evidence>
<feature type="binding site" evidence="9">
    <location>
        <position position="81"/>
    </location>
    <ligand>
        <name>a divalent metal cation</name>
        <dbReference type="ChEBI" id="CHEBI:60240"/>
    </ligand>
</feature>
<feature type="binding site" evidence="9">
    <location>
        <position position="208"/>
    </location>
    <ligand>
        <name>a divalent metal cation</name>
        <dbReference type="ChEBI" id="CHEBI:60240"/>
    </ligand>
</feature>
<comment type="caution">
    <text evidence="12">The sequence shown here is derived from an EMBL/GenBank/DDBJ whole genome shotgun (WGS) entry which is preliminary data.</text>
</comment>
<evidence type="ECO:0000256" key="9">
    <source>
        <dbReference type="PROSITE-ProRule" id="PRU01319"/>
    </source>
</evidence>
<dbReference type="Gene3D" id="1.10.10.460">
    <property type="entry name" value="Ribonuclease hii. Domain 2"/>
    <property type="match status" value="1"/>
</dbReference>
<comment type="similarity">
    <text evidence="3">Belongs to the RNase HII family. Eukaryotic subfamily.</text>
</comment>
<comment type="catalytic activity">
    <reaction evidence="1 9 10">
        <text>Endonucleolytic cleavage to 5'-phosphomonoester.</text>
        <dbReference type="EC" id="3.1.26.4"/>
    </reaction>
</comment>
<evidence type="ECO:0000256" key="10">
    <source>
        <dbReference type="RuleBase" id="RU003515"/>
    </source>
</evidence>
<evidence type="ECO:0000256" key="5">
    <source>
        <dbReference type="ARBA" id="ARBA00022723"/>
    </source>
</evidence>
<dbReference type="GO" id="GO:0006298">
    <property type="term" value="P:mismatch repair"/>
    <property type="evidence" value="ECO:0007669"/>
    <property type="project" value="TreeGrafter"/>
</dbReference>
<accession>A0A226DFZ7</accession>
<dbReference type="InterPro" id="IPR036397">
    <property type="entry name" value="RNaseH_sf"/>
</dbReference>
<comment type="cofactor">
    <cofactor evidence="9">
        <name>Mn(2+)</name>
        <dbReference type="ChEBI" id="CHEBI:29035"/>
    </cofactor>
    <cofactor evidence="9">
        <name>Mg(2+)</name>
        <dbReference type="ChEBI" id="CHEBI:18420"/>
    </cofactor>
    <text evidence="9">Manganese or magnesium. Binds 1 divalent metal ion per monomer in the absence of substrate. May bind a second metal ion after substrate binding.</text>
</comment>
<dbReference type="Proteomes" id="UP000198287">
    <property type="component" value="Unassembled WGS sequence"/>
</dbReference>
<comment type="function">
    <text evidence="10">Endonuclease that specifically degrades the RNA of RNA-DNA hybrids.</text>
</comment>
<dbReference type="InterPro" id="IPR001352">
    <property type="entry name" value="RNase_HII/HIII"/>
</dbReference>
<gene>
    <name evidence="12" type="ORF">Fcan01_21063</name>
</gene>